<dbReference type="AlphaFoldDB" id="A0ABD3S1I1"/>
<name>A0ABD3S1I1_9LAMI</name>
<evidence type="ECO:0000313" key="3">
    <source>
        <dbReference type="EMBL" id="KAL3818328.1"/>
    </source>
</evidence>
<reference evidence="3 4" key="1">
    <citation type="submission" date="2024-12" db="EMBL/GenBank/DDBJ databases">
        <title>The unique morphological basis and parallel evolutionary history of personate flowers in Penstemon.</title>
        <authorList>
            <person name="Depatie T.H."/>
            <person name="Wessinger C.A."/>
        </authorList>
    </citation>
    <scope>NUCLEOTIDE SEQUENCE [LARGE SCALE GENOMIC DNA]</scope>
    <source>
        <strain evidence="3">WTNN_2</strain>
        <tissue evidence="3">Leaf</tissue>
    </source>
</reference>
<gene>
    <name evidence="3" type="ORF">ACJIZ3_004233</name>
</gene>
<keyword evidence="4" id="KW-1185">Reference proteome</keyword>
<dbReference type="Pfam" id="PF08268">
    <property type="entry name" value="FBA_3"/>
    <property type="match status" value="1"/>
</dbReference>
<feature type="transmembrane region" description="Helical" evidence="1">
    <location>
        <begin position="347"/>
        <end position="369"/>
    </location>
</feature>
<dbReference type="InterPro" id="IPR017451">
    <property type="entry name" value="F-box-assoc_interact_dom"/>
</dbReference>
<evidence type="ECO:0000256" key="1">
    <source>
        <dbReference type="SAM" id="Phobius"/>
    </source>
</evidence>
<accession>A0ABD3S1I1</accession>
<comment type="caution">
    <text evidence="3">The sequence shown here is derived from an EMBL/GenBank/DDBJ whole genome shotgun (WGS) entry which is preliminary data.</text>
</comment>
<dbReference type="EMBL" id="JBJXBP010000007">
    <property type="protein sequence ID" value="KAL3818328.1"/>
    <property type="molecule type" value="Genomic_DNA"/>
</dbReference>
<keyword evidence="1" id="KW-0472">Membrane</keyword>
<keyword evidence="1" id="KW-1133">Transmembrane helix</keyword>
<keyword evidence="1" id="KW-0812">Transmembrane</keyword>
<feature type="domain" description="F-box associated beta-propeller type 3" evidence="2">
    <location>
        <begin position="28"/>
        <end position="269"/>
    </location>
</feature>
<dbReference type="PANTHER" id="PTHR31111">
    <property type="entry name" value="BNAA05G37150D PROTEIN-RELATED"/>
    <property type="match status" value="1"/>
</dbReference>
<organism evidence="3 4">
    <name type="scientific">Penstemon smallii</name>
    <dbReference type="NCBI Taxonomy" id="265156"/>
    <lineage>
        <taxon>Eukaryota</taxon>
        <taxon>Viridiplantae</taxon>
        <taxon>Streptophyta</taxon>
        <taxon>Embryophyta</taxon>
        <taxon>Tracheophyta</taxon>
        <taxon>Spermatophyta</taxon>
        <taxon>Magnoliopsida</taxon>
        <taxon>eudicotyledons</taxon>
        <taxon>Gunneridae</taxon>
        <taxon>Pentapetalae</taxon>
        <taxon>asterids</taxon>
        <taxon>lamiids</taxon>
        <taxon>Lamiales</taxon>
        <taxon>Plantaginaceae</taxon>
        <taxon>Cheloneae</taxon>
        <taxon>Penstemon</taxon>
    </lineage>
</organism>
<evidence type="ECO:0000259" key="2">
    <source>
        <dbReference type="Pfam" id="PF08268"/>
    </source>
</evidence>
<dbReference type="NCBIfam" id="TIGR01640">
    <property type="entry name" value="F_box_assoc_1"/>
    <property type="match status" value="1"/>
</dbReference>
<proteinExistence type="predicted"/>
<dbReference type="Proteomes" id="UP001634393">
    <property type="component" value="Unassembled WGS sequence"/>
</dbReference>
<evidence type="ECO:0000313" key="4">
    <source>
        <dbReference type="Proteomes" id="UP001634393"/>
    </source>
</evidence>
<protein>
    <recommendedName>
        <fullName evidence="2">F-box associated beta-propeller type 3 domain-containing protein</fullName>
    </recommendedName>
</protein>
<dbReference type="PANTHER" id="PTHR31111:SF134">
    <property type="entry name" value="F-BOX ASSOCIATED INTERACTION DOMAIN-CONTAINING PROTEIN"/>
    <property type="match status" value="1"/>
</dbReference>
<dbReference type="InterPro" id="IPR013187">
    <property type="entry name" value="F-box-assoc_dom_typ3"/>
</dbReference>
<sequence>MIEINKEGEFIQTRLEPKVPGLSGRDTKLSVIGSSNGLLCFSLIKTGDENETRYVANPVMGEYIELPQLKREPKDEYVLQIFGYSPSTNNFKVMIVDYNRTGEGNLRWKVSILTVGVDDKWRHLPNPCPWSICFDGVLVNGAFHWIIYGQRMIEILTFNLCEEKFDRISRLPVVMHDLENMNLAAINNKLCVIDYKVPSIIVTIWTMQEYGVLDSWTKDVVSFNCFSSGLRYPSIVPIATLPNGEILFHFKFMSYIISYNPIQKTCSVIEGFNAFQMLSYAPRLSSLKHIIFGEEAPRFSSLENVIIKEEAPRFSSLENVIVGEEALRFASVENVVVGENVAVTNHLYIRSFIFISSIIGMFINYCALLKTKYMAGRGRGN</sequence>